<dbReference type="RefSeq" id="XP_023178403.1">
    <property type="nucleotide sequence ID" value="XM_023322635.2"/>
</dbReference>
<feature type="chain" id="PRO_5026820797" evidence="1">
    <location>
        <begin position="22"/>
        <end position="102"/>
    </location>
</feature>
<dbReference type="GeneID" id="111604536"/>
<feature type="signal peptide" evidence="1">
    <location>
        <begin position="1"/>
        <end position="21"/>
    </location>
</feature>
<gene>
    <name evidence="3" type="primary">LOC111604536</name>
</gene>
<dbReference type="Proteomes" id="UP000504633">
    <property type="component" value="Unplaced"/>
</dbReference>
<evidence type="ECO:0000313" key="3">
    <source>
        <dbReference type="RefSeq" id="XP_023178403.1"/>
    </source>
</evidence>
<evidence type="ECO:0000313" key="2">
    <source>
        <dbReference type="Proteomes" id="UP000504633"/>
    </source>
</evidence>
<evidence type="ECO:0000256" key="1">
    <source>
        <dbReference type="SAM" id="SignalP"/>
    </source>
</evidence>
<proteinExistence type="predicted"/>
<protein>
    <submittedName>
        <fullName evidence="3">Uncharacterized protein LOC111604536</fullName>
    </submittedName>
</protein>
<accession>A0A6J1MN11</accession>
<keyword evidence="1" id="KW-0732">Signal</keyword>
<name>A0A6J1MN11_DROHY</name>
<keyword evidence="2" id="KW-1185">Reference proteome</keyword>
<sequence length="102" mass="11363">MTLFMNTLALINFDLIKRTTAQDPATVTCQAQVPVSVSQPQLISSTWLPLLLLLVNLLTSCCARCAFCGLAPKAGSQRSQLEEQQQHELYLTKIMIRLQEIT</sequence>
<dbReference type="KEGG" id="dhe:111604536"/>
<organism evidence="2 3">
    <name type="scientific">Drosophila hydei</name>
    <name type="common">Fruit fly</name>
    <dbReference type="NCBI Taxonomy" id="7224"/>
    <lineage>
        <taxon>Eukaryota</taxon>
        <taxon>Metazoa</taxon>
        <taxon>Ecdysozoa</taxon>
        <taxon>Arthropoda</taxon>
        <taxon>Hexapoda</taxon>
        <taxon>Insecta</taxon>
        <taxon>Pterygota</taxon>
        <taxon>Neoptera</taxon>
        <taxon>Endopterygota</taxon>
        <taxon>Diptera</taxon>
        <taxon>Brachycera</taxon>
        <taxon>Muscomorpha</taxon>
        <taxon>Ephydroidea</taxon>
        <taxon>Drosophilidae</taxon>
        <taxon>Drosophila</taxon>
    </lineage>
</organism>
<dbReference type="AlphaFoldDB" id="A0A6J1MN11"/>
<reference evidence="3" key="1">
    <citation type="submission" date="2025-08" db="UniProtKB">
        <authorList>
            <consortium name="RefSeq"/>
        </authorList>
    </citation>
    <scope>IDENTIFICATION</scope>
    <source>
        <strain evidence="3">15085-1641.00</strain>
        <tissue evidence="3">Whole body</tissue>
    </source>
</reference>